<feature type="transmembrane region" description="Helical" evidence="5">
    <location>
        <begin position="157"/>
        <end position="176"/>
    </location>
</feature>
<protein>
    <submittedName>
        <fullName evidence="7">DMT family transporter</fullName>
    </submittedName>
</protein>
<feature type="transmembrane region" description="Helical" evidence="5">
    <location>
        <begin position="188"/>
        <end position="209"/>
    </location>
</feature>
<dbReference type="SUPFAM" id="SSF103481">
    <property type="entry name" value="Multidrug resistance efflux transporter EmrE"/>
    <property type="match status" value="2"/>
</dbReference>
<sequence>MSAHHPVMSAREWGLLLALSLVWGGSFFFVEIALRDLPPFSIVAGRVTCGALAILVMLRMMGKRLPTGLGVWRDFLAMGFMNNFLPFSLLVWGQTQIGSGLASILNATTPIFAVVVAHLFTADEKMTGNRLIGVVVGFAGVVLMIGPDALNGIGGNVWGQLACVGAAISYSFAGIYGRRFKKAGIDPMVAAAGQIIGSGMLIIPMMLIVDQPWTLPMPHMATFGAILFIGIFSTALAYTVYFRLLASAGATNVMLVTFLVPVSAILLGTIFLGEKLAGDAFLGLACLGVGLAAIDGRAFSYFRRKGWSG</sequence>
<evidence type="ECO:0000259" key="6">
    <source>
        <dbReference type="Pfam" id="PF00892"/>
    </source>
</evidence>
<dbReference type="PANTHER" id="PTHR32322:SF9">
    <property type="entry name" value="AMINO-ACID METABOLITE EFFLUX PUMP-RELATED"/>
    <property type="match status" value="1"/>
</dbReference>
<dbReference type="Pfam" id="PF00892">
    <property type="entry name" value="EamA"/>
    <property type="match status" value="2"/>
</dbReference>
<evidence type="ECO:0000256" key="2">
    <source>
        <dbReference type="ARBA" id="ARBA00022692"/>
    </source>
</evidence>
<dbReference type="PANTHER" id="PTHR32322">
    <property type="entry name" value="INNER MEMBRANE TRANSPORTER"/>
    <property type="match status" value="1"/>
</dbReference>
<dbReference type="EMBL" id="CP116805">
    <property type="protein sequence ID" value="WCL53962.1"/>
    <property type="molecule type" value="Genomic_DNA"/>
</dbReference>
<feature type="transmembrane region" description="Helical" evidence="5">
    <location>
        <begin position="127"/>
        <end position="145"/>
    </location>
</feature>
<dbReference type="KEGG" id="gso:PH603_15600"/>
<feature type="transmembrane region" description="Helical" evidence="5">
    <location>
        <begin position="97"/>
        <end position="120"/>
    </location>
</feature>
<dbReference type="RefSeq" id="WP_289503682.1">
    <property type="nucleotide sequence ID" value="NZ_CP116805.1"/>
</dbReference>
<dbReference type="Proteomes" id="UP001217500">
    <property type="component" value="Chromosome"/>
</dbReference>
<keyword evidence="3 5" id="KW-1133">Transmembrane helix</keyword>
<evidence type="ECO:0000256" key="5">
    <source>
        <dbReference type="SAM" id="Phobius"/>
    </source>
</evidence>
<dbReference type="AlphaFoldDB" id="A0AAE9XPP0"/>
<feature type="transmembrane region" description="Helical" evidence="5">
    <location>
        <begin position="221"/>
        <end position="241"/>
    </location>
</feature>
<evidence type="ECO:0000313" key="8">
    <source>
        <dbReference type="Proteomes" id="UP001217500"/>
    </source>
</evidence>
<comment type="subcellular location">
    <subcellularLocation>
        <location evidence="1">Membrane</location>
        <topology evidence="1">Multi-pass membrane protein</topology>
    </subcellularLocation>
</comment>
<organism evidence="7 8">
    <name type="scientific">Gimibacter soli</name>
    <dbReference type="NCBI Taxonomy" id="3024400"/>
    <lineage>
        <taxon>Bacteria</taxon>
        <taxon>Pseudomonadati</taxon>
        <taxon>Pseudomonadota</taxon>
        <taxon>Alphaproteobacteria</taxon>
        <taxon>Kordiimonadales</taxon>
        <taxon>Temperatibacteraceae</taxon>
        <taxon>Gimibacter</taxon>
    </lineage>
</organism>
<feature type="transmembrane region" description="Helical" evidence="5">
    <location>
        <begin position="40"/>
        <end position="58"/>
    </location>
</feature>
<feature type="transmembrane region" description="Helical" evidence="5">
    <location>
        <begin position="70"/>
        <end position="91"/>
    </location>
</feature>
<evidence type="ECO:0000256" key="1">
    <source>
        <dbReference type="ARBA" id="ARBA00004141"/>
    </source>
</evidence>
<feature type="domain" description="EamA" evidence="6">
    <location>
        <begin position="158"/>
        <end position="293"/>
    </location>
</feature>
<keyword evidence="2 5" id="KW-0812">Transmembrane</keyword>
<feature type="domain" description="EamA" evidence="6">
    <location>
        <begin position="15"/>
        <end position="145"/>
    </location>
</feature>
<keyword evidence="4 5" id="KW-0472">Membrane</keyword>
<name>A0AAE9XPP0_9PROT</name>
<feature type="transmembrane region" description="Helical" evidence="5">
    <location>
        <begin position="253"/>
        <end position="274"/>
    </location>
</feature>
<keyword evidence="8" id="KW-1185">Reference proteome</keyword>
<gene>
    <name evidence="7" type="ORF">PH603_15600</name>
</gene>
<feature type="transmembrane region" description="Helical" evidence="5">
    <location>
        <begin position="280"/>
        <end position="299"/>
    </location>
</feature>
<dbReference type="InterPro" id="IPR000620">
    <property type="entry name" value="EamA_dom"/>
</dbReference>
<evidence type="ECO:0000256" key="4">
    <source>
        <dbReference type="ARBA" id="ARBA00023136"/>
    </source>
</evidence>
<evidence type="ECO:0000313" key="7">
    <source>
        <dbReference type="EMBL" id="WCL53962.1"/>
    </source>
</evidence>
<proteinExistence type="predicted"/>
<dbReference type="InterPro" id="IPR050638">
    <property type="entry name" value="AA-Vitamin_Transporters"/>
</dbReference>
<evidence type="ECO:0000256" key="3">
    <source>
        <dbReference type="ARBA" id="ARBA00022989"/>
    </source>
</evidence>
<dbReference type="GO" id="GO:0016020">
    <property type="term" value="C:membrane"/>
    <property type="evidence" value="ECO:0007669"/>
    <property type="project" value="UniProtKB-SubCell"/>
</dbReference>
<accession>A0AAE9XPP0</accession>
<feature type="transmembrane region" description="Helical" evidence="5">
    <location>
        <begin position="12"/>
        <end position="34"/>
    </location>
</feature>
<dbReference type="InterPro" id="IPR037185">
    <property type="entry name" value="EmrE-like"/>
</dbReference>
<reference evidence="7" key="1">
    <citation type="submission" date="2023-01" db="EMBL/GenBank/DDBJ databases">
        <title>The genome sequence of Kordiimonadaceae bacterium 6D33.</title>
        <authorList>
            <person name="Liu Y."/>
        </authorList>
    </citation>
    <scope>NUCLEOTIDE SEQUENCE</scope>
    <source>
        <strain evidence="7">6D33</strain>
    </source>
</reference>